<name>A0A8X6KF37_TRICU</name>
<comment type="caution">
    <text evidence="2">The sequence shown here is derived from an EMBL/GenBank/DDBJ whole genome shotgun (WGS) entry which is preliminary data.</text>
</comment>
<dbReference type="Proteomes" id="UP000887116">
    <property type="component" value="Unassembled WGS sequence"/>
</dbReference>
<evidence type="ECO:0000313" key="3">
    <source>
        <dbReference type="Proteomes" id="UP000887116"/>
    </source>
</evidence>
<organism evidence="2 3">
    <name type="scientific">Trichonephila clavata</name>
    <name type="common">Joro spider</name>
    <name type="synonym">Nephila clavata</name>
    <dbReference type="NCBI Taxonomy" id="2740835"/>
    <lineage>
        <taxon>Eukaryota</taxon>
        <taxon>Metazoa</taxon>
        <taxon>Ecdysozoa</taxon>
        <taxon>Arthropoda</taxon>
        <taxon>Chelicerata</taxon>
        <taxon>Arachnida</taxon>
        <taxon>Araneae</taxon>
        <taxon>Araneomorphae</taxon>
        <taxon>Entelegynae</taxon>
        <taxon>Araneoidea</taxon>
        <taxon>Nephilidae</taxon>
        <taxon>Trichonephila</taxon>
    </lineage>
</organism>
<dbReference type="AlphaFoldDB" id="A0A8X6KF37"/>
<evidence type="ECO:0000313" key="2">
    <source>
        <dbReference type="EMBL" id="GFQ71161.1"/>
    </source>
</evidence>
<dbReference type="EMBL" id="BMAO01001119">
    <property type="protein sequence ID" value="GFQ71161.1"/>
    <property type="molecule type" value="Genomic_DNA"/>
</dbReference>
<evidence type="ECO:0000256" key="1">
    <source>
        <dbReference type="SAM" id="MobiDB-lite"/>
    </source>
</evidence>
<gene>
    <name evidence="2" type="ORF">TNCT_447281</name>
</gene>
<feature type="region of interest" description="Disordered" evidence="1">
    <location>
        <begin position="104"/>
        <end position="124"/>
    </location>
</feature>
<protein>
    <submittedName>
        <fullName evidence="2">Uncharacterized protein</fullName>
    </submittedName>
</protein>
<feature type="compositionally biased region" description="Low complexity" evidence="1">
    <location>
        <begin position="112"/>
        <end position="121"/>
    </location>
</feature>
<accession>A0A8X6KF37</accession>
<reference evidence="2" key="1">
    <citation type="submission" date="2020-07" db="EMBL/GenBank/DDBJ databases">
        <title>Multicomponent nature underlies the extraordinary mechanical properties of spider dragline silk.</title>
        <authorList>
            <person name="Kono N."/>
            <person name="Nakamura H."/>
            <person name="Mori M."/>
            <person name="Yoshida Y."/>
            <person name="Ohtoshi R."/>
            <person name="Malay A.D."/>
            <person name="Moran D.A.P."/>
            <person name="Tomita M."/>
            <person name="Numata K."/>
            <person name="Arakawa K."/>
        </authorList>
    </citation>
    <scope>NUCLEOTIDE SEQUENCE</scope>
</reference>
<sequence length="191" mass="21608">MHLRMSKIADLIMASCSDVLQYAFDVSLGDDFQSFFLYAGCMLLSVSIQKTFEIKTSEALQHFEPRPSVQEQLNPDSNDNLLGTDVEAFTEIPQPVHSTEAVLSVESMPTTSQSASNSKSENSMDKCYKPVLSRKIEILKKDMIARATKKFKHRKNKIPKYLELHSVANFRFARRLGVNAKLSPHVKIVRI</sequence>
<dbReference type="OrthoDB" id="10361992at2759"/>
<keyword evidence="3" id="KW-1185">Reference proteome</keyword>
<proteinExistence type="predicted"/>